<protein>
    <submittedName>
        <fullName evidence="2">Uncharacterized protein</fullName>
    </submittedName>
</protein>
<organism evidence="2 3">
    <name type="scientific">Trichinella pseudospiralis</name>
    <name type="common">Parasitic roundworm</name>
    <dbReference type="NCBI Taxonomy" id="6337"/>
    <lineage>
        <taxon>Eukaryota</taxon>
        <taxon>Metazoa</taxon>
        <taxon>Ecdysozoa</taxon>
        <taxon>Nematoda</taxon>
        <taxon>Enoplea</taxon>
        <taxon>Dorylaimia</taxon>
        <taxon>Trichinellida</taxon>
        <taxon>Trichinellidae</taxon>
        <taxon>Trichinella</taxon>
    </lineage>
</organism>
<proteinExistence type="predicted"/>
<name>A0A0V1FEE4_TRIPS</name>
<dbReference type="Proteomes" id="UP000054995">
    <property type="component" value="Unassembled WGS sequence"/>
</dbReference>
<reference evidence="2 3" key="1">
    <citation type="submission" date="2015-01" db="EMBL/GenBank/DDBJ databases">
        <title>Evolution of Trichinella species and genotypes.</title>
        <authorList>
            <person name="Korhonen P.K."/>
            <person name="Edoardo P."/>
            <person name="Giuseppe L.R."/>
            <person name="Gasser R.B."/>
        </authorList>
    </citation>
    <scope>NUCLEOTIDE SEQUENCE [LARGE SCALE GENOMIC DNA]</scope>
    <source>
        <strain evidence="2">ISS470</strain>
    </source>
</reference>
<keyword evidence="1" id="KW-0812">Transmembrane</keyword>
<keyword evidence="3" id="KW-1185">Reference proteome</keyword>
<dbReference type="EMBL" id="JYDT01000114">
    <property type="protein sequence ID" value="KRY84420.1"/>
    <property type="molecule type" value="Genomic_DNA"/>
</dbReference>
<evidence type="ECO:0000313" key="3">
    <source>
        <dbReference type="Proteomes" id="UP000054995"/>
    </source>
</evidence>
<gene>
    <name evidence="2" type="ORF">T4D_7892</name>
</gene>
<feature type="transmembrane region" description="Helical" evidence="1">
    <location>
        <begin position="22"/>
        <end position="44"/>
    </location>
</feature>
<accession>A0A0V1FEE4</accession>
<comment type="caution">
    <text evidence="2">The sequence shown here is derived from an EMBL/GenBank/DDBJ whole genome shotgun (WGS) entry which is preliminary data.</text>
</comment>
<keyword evidence="1" id="KW-0472">Membrane</keyword>
<sequence>MVVVEVVAGRFYQMDVRCQLRLIYYLLGFVPVEMAALCVCRAAATFGSTLNEYIAVDELIDDIIQQRRTVAAASFERAHFTTVAPNKRAADDRQHTGSILYRRFTPSQLTVGRLLLQPHQPVTTGLSICLSNQLGWKSGQQAFGCVLRAAAGVGSDRLVDPLPSSVAPRLSGLRRVDNNRVAPVGVANCKLAIHHPVPNAQGSRISRIQPLTTDHCAMIEEENKRSAPAVPSSKLQHVKRFVLEDECARCFGQIDCIVAVENDHK</sequence>
<evidence type="ECO:0000313" key="2">
    <source>
        <dbReference type="EMBL" id="KRY84420.1"/>
    </source>
</evidence>
<keyword evidence="1" id="KW-1133">Transmembrane helix</keyword>
<dbReference type="OrthoDB" id="10470542at2759"/>
<evidence type="ECO:0000256" key="1">
    <source>
        <dbReference type="SAM" id="Phobius"/>
    </source>
</evidence>
<dbReference type="AlphaFoldDB" id="A0A0V1FEE4"/>